<sequence>MIWLSILVSSLFFTATFIMFQSKKKLLNKRIWRQVQVDNLVKVKQHKAGPLEMLGESSLLVEFTFNEISYCCQTAFRPDLYASFKAQQATFILIDPENPKQCYYNACQQTRYVKLWVSLSLCLCACLILIAVFKHT</sequence>
<feature type="transmembrane region" description="Helical" evidence="1">
    <location>
        <begin position="115"/>
        <end position="133"/>
    </location>
</feature>
<dbReference type="AlphaFoldDB" id="A0A5R9Q649"/>
<keyword evidence="1" id="KW-0472">Membrane</keyword>
<evidence type="ECO:0000313" key="3">
    <source>
        <dbReference type="Proteomes" id="UP000309186"/>
    </source>
</evidence>
<evidence type="ECO:0000256" key="1">
    <source>
        <dbReference type="SAM" id="Phobius"/>
    </source>
</evidence>
<evidence type="ECO:0000313" key="2">
    <source>
        <dbReference type="EMBL" id="TLX48445.1"/>
    </source>
</evidence>
<comment type="caution">
    <text evidence="2">The sequence shown here is derived from an EMBL/GenBank/DDBJ whole genome shotgun (WGS) entry which is preliminary data.</text>
</comment>
<keyword evidence="1" id="KW-0812">Transmembrane</keyword>
<dbReference type="EMBL" id="PPSW01000006">
    <property type="protein sequence ID" value="TLX48445.1"/>
    <property type="molecule type" value="Genomic_DNA"/>
</dbReference>
<dbReference type="Proteomes" id="UP000309186">
    <property type="component" value="Unassembled WGS sequence"/>
</dbReference>
<keyword evidence="1" id="KW-1133">Transmembrane helix</keyword>
<proteinExistence type="predicted"/>
<evidence type="ECO:0008006" key="4">
    <source>
        <dbReference type="Google" id="ProtNLM"/>
    </source>
</evidence>
<name>A0A5R9Q649_9GAMM</name>
<accession>A0A5R9Q649</accession>
<organism evidence="2 3">
    <name type="scientific">Pseudoalteromonas phenolica</name>
    <dbReference type="NCBI Taxonomy" id="161398"/>
    <lineage>
        <taxon>Bacteria</taxon>
        <taxon>Pseudomonadati</taxon>
        <taxon>Pseudomonadota</taxon>
        <taxon>Gammaproteobacteria</taxon>
        <taxon>Alteromonadales</taxon>
        <taxon>Pseudoalteromonadaceae</taxon>
        <taxon>Pseudoalteromonas</taxon>
    </lineage>
</organism>
<protein>
    <recommendedName>
        <fullName evidence="4">DUF3592 domain-containing protein</fullName>
    </recommendedName>
</protein>
<reference evidence="2 3" key="1">
    <citation type="submission" date="2018-01" db="EMBL/GenBank/DDBJ databases">
        <title>Co-occurrence of chitin degradation, pigmentation and bioactivity in marine Pseudoalteromonas.</title>
        <authorList>
            <person name="Paulsen S."/>
            <person name="Gram L."/>
            <person name="Machado H."/>
        </authorList>
    </citation>
    <scope>NUCLEOTIDE SEQUENCE [LARGE SCALE GENOMIC DNA]</scope>
    <source>
        <strain evidence="2 3">S3663</strain>
    </source>
</reference>
<gene>
    <name evidence="2" type="ORF">C1E24_03075</name>
</gene>